<sequence>MNILCIIPARGGSKGVYKKNIKLCNGKPLIAYTIEEAKKSKYIDRIIVSTDDNDIASIGKKFGAEVPFLRPDEIAGDDTPGITPIIHAINWLKDNEGYLPDYVMCLQCTSPLRKVEHIDEAIEKLINLEVDSLVSVCEVEHSPFWMKEINNGKMKDFIQTDKNNLYRRQNLPTIYRLNGAIYIAKTQKLLQIKNWYTEDTIPYIMDKISSVDIDDEIDFKFGEFLLKDRGF</sequence>
<gene>
    <name evidence="1" type="ORF">Z968_06370</name>
</gene>
<dbReference type="Proteomes" id="UP000030012">
    <property type="component" value="Unassembled WGS sequence"/>
</dbReference>
<accession>A0A0A0I754</accession>
<dbReference type="EMBL" id="JENJ01000022">
    <property type="protein sequence ID" value="KGM96428.1"/>
    <property type="molecule type" value="Genomic_DNA"/>
</dbReference>
<dbReference type="Pfam" id="PF02348">
    <property type="entry name" value="CTP_transf_3"/>
    <property type="match status" value="1"/>
</dbReference>
<protein>
    <submittedName>
        <fullName evidence="1">Acylneuraminate cytidylyltransferase</fullName>
    </submittedName>
</protein>
<keyword evidence="1" id="KW-0808">Transferase</keyword>
<proteinExistence type="predicted"/>
<organism evidence="1 2">
    <name type="scientific">Clostridium novyi A str. 4552</name>
    <dbReference type="NCBI Taxonomy" id="1444289"/>
    <lineage>
        <taxon>Bacteria</taxon>
        <taxon>Bacillati</taxon>
        <taxon>Bacillota</taxon>
        <taxon>Clostridia</taxon>
        <taxon>Eubacteriales</taxon>
        <taxon>Clostridiaceae</taxon>
        <taxon>Clostridium</taxon>
    </lineage>
</organism>
<dbReference type="InterPro" id="IPR050793">
    <property type="entry name" value="CMP-NeuNAc_synthase"/>
</dbReference>
<evidence type="ECO:0000313" key="1">
    <source>
        <dbReference type="EMBL" id="KGM96428.1"/>
    </source>
</evidence>
<name>A0A0A0I754_CLONO</name>
<dbReference type="GO" id="GO:0008781">
    <property type="term" value="F:N-acylneuraminate cytidylyltransferase activity"/>
    <property type="evidence" value="ECO:0007669"/>
    <property type="project" value="TreeGrafter"/>
</dbReference>
<dbReference type="AlphaFoldDB" id="A0A0A0I754"/>
<dbReference type="PANTHER" id="PTHR21485">
    <property type="entry name" value="HAD SUPERFAMILY MEMBERS CMAS AND KDSC"/>
    <property type="match status" value="1"/>
</dbReference>
<dbReference type="PANTHER" id="PTHR21485:SF6">
    <property type="entry name" value="N-ACYLNEURAMINATE CYTIDYLYLTRANSFERASE-RELATED"/>
    <property type="match status" value="1"/>
</dbReference>
<dbReference type="SUPFAM" id="SSF53448">
    <property type="entry name" value="Nucleotide-diphospho-sugar transferases"/>
    <property type="match status" value="1"/>
</dbReference>
<evidence type="ECO:0000313" key="2">
    <source>
        <dbReference type="Proteomes" id="UP000030012"/>
    </source>
</evidence>
<reference evidence="1 2" key="1">
    <citation type="submission" date="2014-01" db="EMBL/GenBank/DDBJ databases">
        <title>Plasmidome dynamics in the species complex Clostridium novyi sensu lato converts strains of independent lineages into distinctly different pathogens.</title>
        <authorList>
            <person name="Skarin H."/>
            <person name="Segerman B."/>
        </authorList>
    </citation>
    <scope>NUCLEOTIDE SEQUENCE [LARGE SCALE GENOMIC DNA]</scope>
    <source>
        <strain evidence="1 2">4552</strain>
    </source>
</reference>
<dbReference type="CDD" id="cd02513">
    <property type="entry name" value="CMP-NeuAc_Synthase"/>
    <property type="match status" value="1"/>
</dbReference>
<dbReference type="Gene3D" id="3.90.550.10">
    <property type="entry name" value="Spore Coat Polysaccharide Biosynthesis Protein SpsA, Chain A"/>
    <property type="match status" value="1"/>
</dbReference>
<keyword evidence="1" id="KW-0548">Nucleotidyltransferase</keyword>
<dbReference type="OrthoDB" id="9805604at2"/>
<dbReference type="InterPro" id="IPR003329">
    <property type="entry name" value="Cytidylyl_trans"/>
</dbReference>
<dbReference type="RefSeq" id="WP_039254794.1">
    <property type="nucleotide sequence ID" value="NZ_JENJ01000022.1"/>
</dbReference>
<dbReference type="InterPro" id="IPR029044">
    <property type="entry name" value="Nucleotide-diphossugar_trans"/>
</dbReference>
<comment type="caution">
    <text evidence="1">The sequence shown here is derived from an EMBL/GenBank/DDBJ whole genome shotgun (WGS) entry which is preliminary data.</text>
</comment>